<dbReference type="NCBIfam" id="TIGR01217">
    <property type="entry name" value="ac_ac_CoA_syn"/>
    <property type="match status" value="1"/>
</dbReference>
<dbReference type="InterPro" id="IPR000873">
    <property type="entry name" value="AMP-dep_synth/lig_dom"/>
</dbReference>
<dbReference type="InterPro" id="IPR005914">
    <property type="entry name" value="Acac_CoA_synth"/>
</dbReference>
<protein>
    <submittedName>
        <fullName evidence="8">Acetoacetate--CoA ligase</fullName>
        <ecNumber evidence="8">6.2.1.16</ecNumber>
    </submittedName>
</protein>
<dbReference type="Gene3D" id="3.30.300.30">
    <property type="match status" value="1"/>
</dbReference>
<dbReference type="PROSITE" id="PS00455">
    <property type="entry name" value="AMP_BINDING"/>
    <property type="match status" value="1"/>
</dbReference>
<dbReference type="RefSeq" id="WP_331792218.1">
    <property type="nucleotide sequence ID" value="NZ_BAAAUO010000001.1"/>
</dbReference>
<dbReference type="InterPro" id="IPR025110">
    <property type="entry name" value="AMP-bd_C"/>
</dbReference>
<sequence>MTDSGQRAPAHEVLYRPSTAARDGSVIADYLRWLAAERGLRFDDVQSLHAWSVDELEAFWQSVWDFFGVRASASARSVLSGGPMPDVSWFEGAELNYAEHCLRHDVDALAIFAISQTREDVSLSFGDLAEQVRRVRAGLHRLGVGPGDRVVAYLPNIPETVVAFLAAASLGAIWASCAPEFGARAVLDRFGQLDPDILLVVGGYRFGDKPIDKSADVAAIRAGLPTVRKTIGVPYGDFAVDADMAWDEIAAPADDPLTFAPVPFAHPLFVLFSSGTTGAPKPIVHGHGGILLEHLKTLGLHWDLRAGDRLMWFSTTAWMMWNTLVSTLLHGAAAVLIDGNPLYPDLDAQWRLAAQTRATLVGASPGLISASRAAGLSPAHDHDLSSVRQIGVAGSPLAAEGFVWIHEQFGDDVVLNVGSGGTDVCSAIVQGSPLHDVWLGEISGASLGVDAVAFDAAGEVIVDDLGELVIRRPMPSMPVGFWGDADGSRYRDTYFDVYPGVWRHGDWVRFAPGGSCVIAGRSDATLNRGGVRLGTAEFYRVVEELPDVTDSLVVHLEDPDGGPGVLVLFVVPATDAGAPAASAAWDEEQSVARITVALRSALTPRHVPDHIAVVSAIPHTKTGKKLEVPVKRVMQGSDPVELAALSSLDDPHALEPFARFARERGLLV</sequence>
<dbReference type="PANTHER" id="PTHR42921:SF1">
    <property type="entry name" value="ACETOACETYL-COA SYNTHETASE"/>
    <property type="match status" value="1"/>
</dbReference>
<evidence type="ECO:0000259" key="6">
    <source>
        <dbReference type="Pfam" id="PF13193"/>
    </source>
</evidence>
<dbReference type="Proteomes" id="UP001351900">
    <property type="component" value="Unassembled WGS sequence"/>
</dbReference>
<reference evidence="8 9" key="1">
    <citation type="submission" date="2024-01" db="EMBL/GenBank/DDBJ databases">
        <title>the genome sequence of strain Microbacterium schleiferi NBRC 15075.</title>
        <authorList>
            <person name="Ding Y."/>
            <person name="Zhang G."/>
        </authorList>
    </citation>
    <scope>NUCLEOTIDE SEQUENCE [LARGE SCALE GENOMIC DNA]</scope>
    <source>
        <strain evidence="8 9">NBRC 15075</strain>
    </source>
</reference>
<keyword evidence="3" id="KW-0547">Nucleotide-binding</keyword>
<dbReference type="PANTHER" id="PTHR42921">
    <property type="entry name" value="ACETOACETYL-COA SYNTHETASE"/>
    <property type="match status" value="1"/>
</dbReference>
<evidence type="ECO:0000256" key="1">
    <source>
        <dbReference type="ARBA" id="ARBA00006432"/>
    </source>
</evidence>
<keyword evidence="4" id="KW-0067">ATP-binding</keyword>
<keyword evidence="2 8" id="KW-0436">Ligase</keyword>
<dbReference type="Pfam" id="PF00501">
    <property type="entry name" value="AMP-binding"/>
    <property type="match status" value="1"/>
</dbReference>
<evidence type="ECO:0000256" key="3">
    <source>
        <dbReference type="ARBA" id="ARBA00022741"/>
    </source>
</evidence>
<gene>
    <name evidence="8" type="ORF">V2V91_13305</name>
</gene>
<dbReference type="NCBIfam" id="NF002937">
    <property type="entry name" value="PRK03584.1"/>
    <property type="match status" value="1"/>
</dbReference>
<dbReference type="InterPro" id="IPR045851">
    <property type="entry name" value="AMP-bd_C_sf"/>
</dbReference>
<dbReference type="SUPFAM" id="SSF56801">
    <property type="entry name" value="Acetyl-CoA synthetase-like"/>
    <property type="match status" value="1"/>
</dbReference>
<evidence type="ECO:0000256" key="2">
    <source>
        <dbReference type="ARBA" id="ARBA00022598"/>
    </source>
</evidence>
<proteinExistence type="inferred from homology"/>
<dbReference type="InterPro" id="IPR042099">
    <property type="entry name" value="ANL_N_sf"/>
</dbReference>
<dbReference type="Gene3D" id="3.40.50.12780">
    <property type="entry name" value="N-terminal domain of ligase-like"/>
    <property type="match status" value="1"/>
</dbReference>
<feature type="domain" description="AMP-dependent synthetase/ligase" evidence="5">
    <location>
        <begin position="107"/>
        <end position="474"/>
    </location>
</feature>
<evidence type="ECO:0000313" key="8">
    <source>
        <dbReference type="EMBL" id="MEF2256101.1"/>
    </source>
</evidence>
<dbReference type="Pfam" id="PF13193">
    <property type="entry name" value="AMP-binding_C"/>
    <property type="match status" value="1"/>
</dbReference>
<dbReference type="GO" id="GO:0030729">
    <property type="term" value="F:acetoacetate-CoA ligase activity"/>
    <property type="evidence" value="ECO:0007669"/>
    <property type="project" value="UniProtKB-EC"/>
</dbReference>
<evidence type="ECO:0000259" key="7">
    <source>
        <dbReference type="Pfam" id="PF16177"/>
    </source>
</evidence>
<dbReference type="EMBL" id="JAZHOV010000008">
    <property type="protein sequence ID" value="MEF2256101.1"/>
    <property type="molecule type" value="Genomic_DNA"/>
</dbReference>
<dbReference type="InterPro" id="IPR020845">
    <property type="entry name" value="AMP-binding_CS"/>
</dbReference>
<evidence type="ECO:0000259" key="5">
    <source>
        <dbReference type="Pfam" id="PF00501"/>
    </source>
</evidence>
<feature type="domain" description="AMP-binding enzyme C-terminal" evidence="6">
    <location>
        <begin position="541"/>
        <end position="624"/>
    </location>
</feature>
<comment type="similarity">
    <text evidence="1">Belongs to the ATP-dependent AMP-binding enzyme family.</text>
</comment>
<keyword evidence="9" id="KW-1185">Reference proteome</keyword>
<accession>A0ABU7V8T2</accession>
<evidence type="ECO:0000313" key="9">
    <source>
        <dbReference type="Proteomes" id="UP001351900"/>
    </source>
</evidence>
<dbReference type="EC" id="6.2.1.16" evidence="8"/>
<evidence type="ECO:0000256" key="4">
    <source>
        <dbReference type="ARBA" id="ARBA00022840"/>
    </source>
</evidence>
<organism evidence="8 9">
    <name type="scientific">Microbacterium schleiferi</name>
    <dbReference type="NCBI Taxonomy" id="69362"/>
    <lineage>
        <taxon>Bacteria</taxon>
        <taxon>Bacillati</taxon>
        <taxon>Actinomycetota</taxon>
        <taxon>Actinomycetes</taxon>
        <taxon>Micrococcales</taxon>
        <taxon>Microbacteriaceae</taxon>
        <taxon>Microbacterium</taxon>
    </lineage>
</organism>
<feature type="domain" description="Acetyl-coenzyme A synthetase N-terminal" evidence="7">
    <location>
        <begin position="46"/>
        <end position="101"/>
    </location>
</feature>
<dbReference type="Pfam" id="PF16177">
    <property type="entry name" value="ACAS_N"/>
    <property type="match status" value="1"/>
</dbReference>
<name>A0ABU7V8T2_9MICO</name>
<dbReference type="InterPro" id="IPR032387">
    <property type="entry name" value="ACAS_N"/>
</dbReference>
<comment type="caution">
    <text evidence="8">The sequence shown here is derived from an EMBL/GenBank/DDBJ whole genome shotgun (WGS) entry which is preliminary data.</text>
</comment>